<dbReference type="AlphaFoldDB" id="A0A2I7SKQ2"/>
<keyword evidence="2" id="KW-1185">Reference proteome</keyword>
<accession>A0A2I7SKQ2</accession>
<reference evidence="2" key="1">
    <citation type="submission" date="2018-01" db="EMBL/GenBank/DDBJ databases">
        <title>Complete genome of Tamlana sp. UJ94.</title>
        <authorList>
            <person name="Jung J."/>
            <person name="Chung D."/>
            <person name="Bae S.S."/>
            <person name="Baek K."/>
        </authorList>
    </citation>
    <scope>NUCLEOTIDE SEQUENCE [LARGE SCALE GENOMIC DNA]</scope>
    <source>
        <strain evidence="2">UJ94</strain>
    </source>
</reference>
<proteinExistence type="predicted"/>
<dbReference type="Proteomes" id="UP000236592">
    <property type="component" value="Chromosome"/>
</dbReference>
<evidence type="ECO:0000313" key="2">
    <source>
        <dbReference type="Proteomes" id="UP000236592"/>
    </source>
</evidence>
<name>A0A2I7SKQ2_9FLAO</name>
<dbReference type="KEGG" id="taj:C1A40_13795"/>
<sequence length="97" mass="11341">MVKFCNIKLQIFATLYYICLLKNTINAMNKSSKKRIKFNEIAIDILIKRYGYSIDYIRKSLRGDRTGIMPDILIKEYNKLDSASKDAIQNKTKDLNE</sequence>
<dbReference type="EMBL" id="CP025938">
    <property type="protein sequence ID" value="AUS06450.1"/>
    <property type="molecule type" value="Genomic_DNA"/>
</dbReference>
<protein>
    <submittedName>
        <fullName evidence="1">Uncharacterized protein</fullName>
    </submittedName>
</protein>
<evidence type="ECO:0000313" key="1">
    <source>
        <dbReference type="EMBL" id="AUS06450.1"/>
    </source>
</evidence>
<organism evidence="1 2">
    <name type="scientific">Pseudotamlana carrageenivorans</name>
    <dbReference type="NCBI Taxonomy" id="2069432"/>
    <lineage>
        <taxon>Bacteria</taxon>
        <taxon>Pseudomonadati</taxon>
        <taxon>Bacteroidota</taxon>
        <taxon>Flavobacteriia</taxon>
        <taxon>Flavobacteriales</taxon>
        <taxon>Flavobacteriaceae</taxon>
        <taxon>Pseudotamlana</taxon>
    </lineage>
</organism>
<gene>
    <name evidence="1" type="ORF">C1A40_13795</name>
</gene>